<dbReference type="EMBL" id="MU005965">
    <property type="protein sequence ID" value="KAF2862513.1"/>
    <property type="molecule type" value="Genomic_DNA"/>
</dbReference>
<reference evidence="3" key="1">
    <citation type="journal article" date="2020" name="Stud. Mycol.">
        <title>101 Dothideomycetes genomes: a test case for predicting lifestyles and emergence of pathogens.</title>
        <authorList>
            <person name="Haridas S."/>
            <person name="Albert R."/>
            <person name="Binder M."/>
            <person name="Bloem J."/>
            <person name="Labutti K."/>
            <person name="Salamov A."/>
            <person name="Andreopoulos B."/>
            <person name="Baker S."/>
            <person name="Barry K."/>
            <person name="Bills G."/>
            <person name="Bluhm B."/>
            <person name="Cannon C."/>
            <person name="Castanera R."/>
            <person name="Culley D."/>
            <person name="Daum C."/>
            <person name="Ezra D."/>
            <person name="Gonzalez J."/>
            <person name="Henrissat B."/>
            <person name="Kuo A."/>
            <person name="Liang C."/>
            <person name="Lipzen A."/>
            <person name="Lutzoni F."/>
            <person name="Magnuson J."/>
            <person name="Mondo S."/>
            <person name="Nolan M."/>
            <person name="Ohm R."/>
            <person name="Pangilinan J."/>
            <person name="Park H.-J."/>
            <person name="Ramirez L."/>
            <person name="Alfaro M."/>
            <person name="Sun H."/>
            <person name="Tritt A."/>
            <person name="Yoshinaga Y."/>
            <person name="Zwiers L.-H."/>
            <person name="Turgeon B."/>
            <person name="Goodwin S."/>
            <person name="Spatafora J."/>
            <person name="Crous P."/>
            <person name="Grigoriev I."/>
        </authorList>
    </citation>
    <scope>NUCLEOTIDE SEQUENCE</scope>
    <source>
        <strain evidence="3">CBS 480.64</strain>
    </source>
</reference>
<evidence type="ECO:0000313" key="4">
    <source>
        <dbReference type="Proteomes" id="UP000799421"/>
    </source>
</evidence>
<evidence type="ECO:0000313" key="3">
    <source>
        <dbReference type="EMBL" id="KAF2862513.1"/>
    </source>
</evidence>
<dbReference type="AlphaFoldDB" id="A0A6A7C559"/>
<accession>A0A6A7C559</accession>
<evidence type="ECO:0000256" key="1">
    <source>
        <dbReference type="SAM" id="MobiDB-lite"/>
    </source>
</evidence>
<name>A0A6A7C559_9PEZI</name>
<dbReference type="InterPro" id="IPR012590">
    <property type="entry name" value="POPLD_dom"/>
</dbReference>
<organism evidence="3 4">
    <name type="scientific">Piedraia hortae CBS 480.64</name>
    <dbReference type="NCBI Taxonomy" id="1314780"/>
    <lineage>
        <taxon>Eukaryota</taxon>
        <taxon>Fungi</taxon>
        <taxon>Dikarya</taxon>
        <taxon>Ascomycota</taxon>
        <taxon>Pezizomycotina</taxon>
        <taxon>Dothideomycetes</taxon>
        <taxon>Dothideomycetidae</taxon>
        <taxon>Capnodiales</taxon>
        <taxon>Piedraiaceae</taxon>
        <taxon>Piedraia</taxon>
    </lineage>
</organism>
<feature type="domain" description="POPLD" evidence="2">
    <location>
        <begin position="124"/>
        <end position="215"/>
    </location>
</feature>
<dbReference type="Pfam" id="PF08170">
    <property type="entry name" value="POPLD"/>
    <property type="match status" value="1"/>
</dbReference>
<proteinExistence type="predicted"/>
<feature type="region of interest" description="Disordered" evidence="1">
    <location>
        <begin position="192"/>
        <end position="222"/>
    </location>
</feature>
<gene>
    <name evidence="3" type="ORF">K470DRAFT_262751</name>
</gene>
<feature type="compositionally biased region" description="Polar residues" evidence="1">
    <location>
        <begin position="1"/>
        <end position="10"/>
    </location>
</feature>
<evidence type="ECO:0000259" key="2">
    <source>
        <dbReference type="Pfam" id="PF08170"/>
    </source>
</evidence>
<keyword evidence="4" id="KW-1185">Reference proteome</keyword>
<dbReference type="Proteomes" id="UP000799421">
    <property type="component" value="Unassembled WGS sequence"/>
</dbReference>
<feature type="region of interest" description="Disordered" evidence="1">
    <location>
        <begin position="1"/>
        <end position="31"/>
    </location>
</feature>
<protein>
    <recommendedName>
        <fullName evidence="2">POPLD domain-containing protein</fullName>
    </recommendedName>
</protein>
<sequence>MTQTANTSTAPRVAKEIVSGATPNGKGRWGQWPTEVDIKKPVPMIKTSLICVMRSVVPVSISARLTQEMRDAEMKKAAYVKGGLGCTLKTARQVSGYPTIFGPWARRLTRTRNADDAQTNGDATLFLSRAFDSPMWHCKIFYPLGMGKWPLVGDSSEYGEIFFERSRLIFQQDFPSTPAGVELNVIRRAERQLTHQGQRKSRRENLNEEIGDPFGVPGISSSPLLLRSIGAIPRPDKKDYVKKNPV</sequence>